<evidence type="ECO:0000259" key="10">
    <source>
        <dbReference type="PROSITE" id="PS51779"/>
    </source>
</evidence>
<evidence type="ECO:0000313" key="11">
    <source>
        <dbReference type="EMBL" id="MFC0409200.1"/>
    </source>
</evidence>
<dbReference type="PANTHER" id="PTHR35851:SF1">
    <property type="entry name" value="CELL DIVISION PROTEIN FTSQ"/>
    <property type="match status" value="1"/>
</dbReference>
<dbReference type="InterPro" id="IPR005548">
    <property type="entry name" value="Cell_div_FtsQ/DivIB_C"/>
</dbReference>
<comment type="function">
    <text evidence="9">Essential cell division protein.</text>
</comment>
<dbReference type="RefSeq" id="WP_377044945.1">
    <property type="nucleotide sequence ID" value="NZ_JBHLUN010000008.1"/>
</dbReference>
<organism evidence="11 12">
    <name type="scientific">Roseomonas elaeocarpi</name>
    <dbReference type="NCBI Taxonomy" id="907779"/>
    <lineage>
        <taxon>Bacteria</taxon>
        <taxon>Pseudomonadati</taxon>
        <taxon>Pseudomonadota</taxon>
        <taxon>Alphaproteobacteria</taxon>
        <taxon>Acetobacterales</taxon>
        <taxon>Roseomonadaceae</taxon>
        <taxon>Roseomonas</taxon>
    </lineage>
</organism>
<gene>
    <name evidence="9" type="primary">ftsQ</name>
    <name evidence="11" type="ORF">ACFFGY_13160</name>
</gene>
<evidence type="ECO:0000256" key="6">
    <source>
        <dbReference type="ARBA" id="ARBA00022989"/>
    </source>
</evidence>
<keyword evidence="5 9" id="KW-0812">Transmembrane</keyword>
<dbReference type="PROSITE" id="PS51779">
    <property type="entry name" value="POTRA"/>
    <property type="match status" value="1"/>
</dbReference>
<reference evidence="11 12" key="1">
    <citation type="submission" date="2024-09" db="EMBL/GenBank/DDBJ databases">
        <authorList>
            <person name="Sun Q."/>
            <person name="Mori K."/>
        </authorList>
    </citation>
    <scope>NUCLEOTIDE SEQUENCE [LARGE SCALE GENOMIC DNA]</scope>
    <source>
        <strain evidence="11 12">TBRC 5777</strain>
    </source>
</reference>
<dbReference type="HAMAP" id="MF_00911">
    <property type="entry name" value="FtsQ_subfam"/>
    <property type="match status" value="1"/>
</dbReference>
<dbReference type="InterPro" id="IPR013685">
    <property type="entry name" value="POTRA_FtsQ_type"/>
</dbReference>
<dbReference type="EMBL" id="JBHLUN010000008">
    <property type="protein sequence ID" value="MFC0409200.1"/>
    <property type="molecule type" value="Genomic_DNA"/>
</dbReference>
<evidence type="ECO:0000256" key="3">
    <source>
        <dbReference type="ARBA" id="ARBA00022519"/>
    </source>
</evidence>
<name>A0ABV6JTZ7_9PROT</name>
<protein>
    <recommendedName>
        <fullName evidence="9">Cell division protein FtsQ</fullName>
    </recommendedName>
</protein>
<dbReference type="InterPro" id="IPR026579">
    <property type="entry name" value="FtsQ"/>
</dbReference>
<dbReference type="Pfam" id="PF08478">
    <property type="entry name" value="POTRA_1"/>
    <property type="match status" value="1"/>
</dbReference>
<keyword evidence="12" id="KW-1185">Reference proteome</keyword>
<dbReference type="Gene3D" id="3.10.20.310">
    <property type="entry name" value="membrane protein fhac"/>
    <property type="match status" value="1"/>
</dbReference>
<keyword evidence="6 9" id="KW-1133">Transmembrane helix</keyword>
<evidence type="ECO:0000256" key="8">
    <source>
        <dbReference type="ARBA" id="ARBA00023306"/>
    </source>
</evidence>
<feature type="domain" description="POTRA" evidence="10">
    <location>
        <begin position="67"/>
        <end position="135"/>
    </location>
</feature>
<accession>A0ABV6JTZ7</accession>
<keyword evidence="7 9" id="KW-0472">Membrane</keyword>
<keyword evidence="8 9" id="KW-0131">Cell cycle</keyword>
<evidence type="ECO:0000256" key="9">
    <source>
        <dbReference type="HAMAP-Rule" id="MF_00911"/>
    </source>
</evidence>
<comment type="caution">
    <text evidence="11">The sequence shown here is derived from an EMBL/GenBank/DDBJ whole genome shotgun (WGS) entry which is preliminary data.</text>
</comment>
<comment type="similarity">
    <text evidence="9">Belongs to the FtsQ/DivIB family. FtsQ subfamily.</text>
</comment>
<proteinExistence type="inferred from homology"/>
<sequence length="278" mass="30320">MPREAVRPSGFRLWLRRRRNLVRPAIRIGIASALVGVVALGVAAFNPAGQLFALGSGLASATAEAGLRIRDIQIDGAENAPRAMIRQALGVKVGDPTLSFSPEEARERLQNLAWVESAEVERHLPGTVVVRVTERRPFAIWQNQGRFSVVDREGRVVATDRLDAFGPLPLIVGTGAEKSAAALYDLLKTAPDVLARTQALVRVGERRWNLHLHNGADILLPEGEEKPAIQRLAELQQRNALLDRPLASVDMRLPDRLVVRQVNAPQAPADPKRGSARG</sequence>
<keyword evidence="3 9" id="KW-0997">Cell inner membrane</keyword>
<evidence type="ECO:0000256" key="4">
    <source>
        <dbReference type="ARBA" id="ARBA00022618"/>
    </source>
</evidence>
<evidence type="ECO:0000256" key="5">
    <source>
        <dbReference type="ARBA" id="ARBA00022692"/>
    </source>
</evidence>
<dbReference type="GO" id="GO:0051301">
    <property type="term" value="P:cell division"/>
    <property type="evidence" value="ECO:0007669"/>
    <property type="project" value="UniProtKB-KW"/>
</dbReference>
<dbReference type="InterPro" id="IPR045335">
    <property type="entry name" value="FtsQ_C_sf"/>
</dbReference>
<dbReference type="Pfam" id="PF03799">
    <property type="entry name" value="FtsQ_DivIB_C"/>
    <property type="match status" value="1"/>
</dbReference>
<evidence type="ECO:0000256" key="1">
    <source>
        <dbReference type="ARBA" id="ARBA00004370"/>
    </source>
</evidence>
<dbReference type="PANTHER" id="PTHR35851">
    <property type="entry name" value="CELL DIVISION PROTEIN FTSQ"/>
    <property type="match status" value="1"/>
</dbReference>
<keyword evidence="4 9" id="KW-0132">Cell division</keyword>
<feature type="transmembrane region" description="Helical" evidence="9">
    <location>
        <begin position="21"/>
        <end position="45"/>
    </location>
</feature>
<dbReference type="InterPro" id="IPR034746">
    <property type="entry name" value="POTRA"/>
</dbReference>
<dbReference type="Gene3D" id="3.40.50.11690">
    <property type="entry name" value="Cell division protein FtsQ/DivIB"/>
    <property type="match status" value="1"/>
</dbReference>
<evidence type="ECO:0000256" key="2">
    <source>
        <dbReference type="ARBA" id="ARBA00022475"/>
    </source>
</evidence>
<evidence type="ECO:0000313" key="12">
    <source>
        <dbReference type="Proteomes" id="UP001589865"/>
    </source>
</evidence>
<comment type="subcellular location">
    <subcellularLocation>
        <location evidence="9">Cell inner membrane</location>
        <topology evidence="9">Single-pass type II membrane protein</topology>
    </subcellularLocation>
    <subcellularLocation>
        <location evidence="1">Membrane</location>
    </subcellularLocation>
    <text evidence="9">Localizes to the division septum.</text>
</comment>
<dbReference type="Proteomes" id="UP001589865">
    <property type="component" value="Unassembled WGS sequence"/>
</dbReference>
<evidence type="ECO:0000256" key="7">
    <source>
        <dbReference type="ARBA" id="ARBA00023136"/>
    </source>
</evidence>
<keyword evidence="2 9" id="KW-1003">Cell membrane</keyword>